<reference evidence="1 2" key="1">
    <citation type="submission" date="2020-07" db="EMBL/GenBank/DDBJ databases">
        <title>Sequencing the genomes of 1000 actinobacteria strains.</title>
        <authorList>
            <person name="Klenk H.-P."/>
        </authorList>
    </citation>
    <scope>NUCLEOTIDE SEQUENCE [LARGE SCALE GENOMIC DNA]</scope>
    <source>
        <strain evidence="1 2">DSM 44121</strain>
    </source>
</reference>
<accession>A0A7W3J7N5</accession>
<protein>
    <submittedName>
        <fullName evidence="1">Uncharacterized protein</fullName>
    </submittedName>
</protein>
<name>A0A7W3J7N5_9MICO</name>
<dbReference type="AlphaFoldDB" id="A0A7W3J7N5"/>
<dbReference type="Proteomes" id="UP000540568">
    <property type="component" value="Unassembled WGS sequence"/>
</dbReference>
<proteinExistence type="predicted"/>
<organism evidence="1 2">
    <name type="scientific">Promicromonospora sukumoe</name>
    <dbReference type="NCBI Taxonomy" id="88382"/>
    <lineage>
        <taxon>Bacteria</taxon>
        <taxon>Bacillati</taxon>
        <taxon>Actinomycetota</taxon>
        <taxon>Actinomycetes</taxon>
        <taxon>Micrococcales</taxon>
        <taxon>Promicromonosporaceae</taxon>
        <taxon>Promicromonospora</taxon>
    </lineage>
</organism>
<comment type="caution">
    <text evidence="1">The sequence shown here is derived from an EMBL/GenBank/DDBJ whole genome shotgun (WGS) entry which is preliminary data.</text>
</comment>
<dbReference type="EMBL" id="JACGWV010000001">
    <property type="protein sequence ID" value="MBA8807654.1"/>
    <property type="molecule type" value="Genomic_DNA"/>
</dbReference>
<sequence length="34" mass="3647">MGTHHPRPSSPKLTPLLLLPGRCAADGMTIRPKP</sequence>
<evidence type="ECO:0000313" key="2">
    <source>
        <dbReference type="Proteomes" id="UP000540568"/>
    </source>
</evidence>
<evidence type="ECO:0000313" key="1">
    <source>
        <dbReference type="EMBL" id="MBA8807654.1"/>
    </source>
</evidence>
<gene>
    <name evidence="1" type="ORF">FHX71_001596</name>
</gene>
<keyword evidence="2" id="KW-1185">Reference proteome</keyword>